<feature type="transmembrane region" description="Helical" evidence="8">
    <location>
        <begin position="328"/>
        <end position="348"/>
    </location>
</feature>
<keyword evidence="3" id="KW-0813">Transport</keyword>
<feature type="transmembrane region" description="Helical" evidence="8">
    <location>
        <begin position="368"/>
        <end position="387"/>
    </location>
</feature>
<evidence type="ECO:0000256" key="5">
    <source>
        <dbReference type="ARBA" id="ARBA00022692"/>
    </source>
</evidence>
<feature type="transmembrane region" description="Helical" evidence="8">
    <location>
        <begin position="255"/>
        <end position="274"/>
    </location>
</feature>
<dbReference type="Pfam" id="PF03600">
    <property type="entry name" value="CitMHS"/>
    <property type="match status" value="1"/>
</dbReference>
<feature type="transmembrane region" description="Helical" evidence="8">
    <location>
        <begin position="44"/>
        <end position="67"/>
    </location>
</feature>
<sequence>MILGGLPGLNLDRTGAALLGAIALLVFGKLSFSEAWLAIDSSTLALLFGLMVISAQFRLSGFYTFLIRKTAASCESPRVLLAYLVAVVGFLSSLLANDIVCLAVAPILIEICEKRAYDPVPFLLALACAANVGSAATLIGNPQNMLIGQKLGLHFGHYLLQGAVPSLLGLFVVWGVICGFYCGHWQREIEITEAQAPPFDAWETIKGFLVMLLLVAFFLAAEYPRAIIALAAAGVLLCSRRMHSREILGLIDWQLLVLFIALFVVIHSIERYGIFEYLMQFSGKSGLDLRHPAWLFTLSAALSNVVSNVPAVMLLLPSATYPVAGPVLALSSTFAGNLIVVGSIANIIVIEQAASRGIRITWREHAKVGVPVTLLTLALAAVWLWLVPL</sequence>
<accession>A0A1F5YX29</accession>
<evidence type="ECO:0000256" key="8">
    <source>
        <dbReference type="SAM" id="Phobius"/>
    </source>
</evidence>
<organism evidence="10 11">
    <name type="scientific">Candidatus Glassbacteria bacterium RIFCSPLOWO2_12_FULL_58_11</name>
    <dbReference type="NCBI Taxonomy" id="1817867"/>
    <lineage>
        <taxon>Bacteria</taxon>
        <taxon>Candidatus Glassiibacteriota</taxon>
    </lineage>
</organism>
<dbReference type="InterPro" id="IPR004680">
    <property type="entry name" value="Cit_transptr-like_dom"/>
</dbReference>
<evidence type="ECO:0000313" key="11">
    <source>
        <dbReference type="Proteomes" id="UP000179129"/>
    </source>
</evidence>
<proteinExistence type="inferred from homology"/>
<dbReference type="PANTHER" id="PTHR43302">
    <property type="entry name" value="TRANSPORTER ARSB-RELATED"/>
    <property type="match status" value="1"/>
</dbReference>
<reference evidence="10 11" key="1">
    <citation type="journal article" date="2016" name="Nat. Commun.">
        <title>Thousands of microbial genomes shed light on interconnected biogeochemical processes in an aquifer system.</title>
        <authorList>
            <person name="Anantharaman K."/>
            <person name="Brown C.T."/>
            <person name="Hug L.A."/>
            <person name="Sharon I."/>
            <person name="Castelle C.J."/>
            <person name="Probst A.J."/>
            <person name="Thomas B.C."/>
            <person name="Singh A."/>
            <person name="Wilkins M.J."/>
            <person name="Karaoz U."/>
            <person name="Brodie E.L."/>
            <person name="Williams K.H."/>
            <person name="Hubbard S.S."/>
            <person name="Banfield J.F."/>
        </authorList>
    </citation>
    <scope>NUCLEOTIDE SEQUENCE [LARGE SCALE GENOMIC DNA]</scope>
</reference>
<feature type="transmembrane region" description="Helical" evidence="8">
    <location>
        <begin position="15"/>
        <end position="32"/>
    </location>
</feature>
<evidence type="ECO:0000259" key="9">
    <source>
        <dbReference type="Pfam" id="PF03600"/>
    </source>
</evidence>
<evidence type="ECO:0000256" key="3">
    <source>
        <dbReference type="ARBA" id="ARBA00022448"/>
    </source>
</evidence>
<comment type="subcellular location">
    <subcellularLocation>
        <location evidence="1">Cell membrane</location>
        <topology evidence="1">Multi-pass membrane protein</topology>
    </subcellularLocation>
</comment>
<dbReference type="STRING" id="1817867.A3F83_00190"/>
<evidence type="ECO:0000256" key="7">
    <source>
        <dbReference type="ARBA" id="ARBA00023136"/>
    </source>
</evidence>
<dbReference type="InterPro" id="IPR000802">
    <property type="entry name" value="Arsenical_pump_ArsB"/>
</dbReference>
<keyword evidence="7 8" id="KW-0472">Membrane</keyword>
<keyword evidence="5 8" id="KW-0812">Transmembrane</keyword>
<gene>
    <name evidence="10" type="ORF">A3F83_00190</name>
</gene>
<comment type="caution">
    <text evidence="10">The sequence shown here is derived from an EMBL/GenBank/DDBJ whole genome shotgun (WGS) entry which is preliminary data.</text>
</comment>
<dbReference type="Proteomes" id="UP000179129">
    <property type="component" value="Unassembled WGS sequence"/>
</dbReference>
<keyword evidence="4" id="KW-1003">Cell membrane</keyword>
<dbReference type="AlphaFoldDB" id="A0A1F5YX29"/>
<feature type="transmembrane region" description="Helical" evidence="8">
    <location>
        <begin position="294"/>
        <end position="316"/>
    </location>
</feature>
<dbReference type="CDD" id="cd01117">
    <property type="entry name" value="YbiR_permease"/>
    <property type="match status" value="1"/>
</dbReference>
<feature type="transmembrane region" description="Helical" evidence="8">
    <location>
        <begin position="159"/>
        <end position="183"/>
    </location>
</feature>
<feature type="transmembrane region" description="Helical" evidence="8">
    <location>
        <begin position="120"/>
        <end position="139"/>
    </location>
</feature>
<protein>
    <submittedName>
        <fullName evidence="10">Anion transporter</fullName>
    </submittedName>
</protein>
<evidence type="ECO:0000256" key="2">
    <source>
        <dbReference type="ARBA" id="ARBA00009843"/>
    </source>
</evidence>
<dbReference type="GO" id="GO:0005886">
    <property type="term" value="C:plasma membrane"/>
    <property type="evidence" value="ECO:0007669"/>
    <property type="project" value="UniProtKB-SubCell"/>
</dbReference>
<dbReference type="PRINTS" id="PR00758">
    <property type="entry name" value="ARSENICPUMP"/>
</dbReference>
<dbReference type="PANTHER" id="PTHR43302:SF5">
    <property type="entry name" value="TRANSPORTER ARSB-RELATED"/>
    <property type="match status" value="1"/>
</dbReference>
<evidence type="ECO:0000256" key="4">
    <source>
        <dbReference type="ARBA" id="ARBA00022475"/>
    </source>
</evidence>
<keyword evidence="6 8" id="KW-1133">Transmembrane helix</keyword>
<dbReference type="EMBL" id="MFIX01000109">
    <property type="protein sequence ID" value="OGG04634.1"/>
    <property type="molecule type" value="Genomic_DNA"/>
</dbReference>
<name>A0A1F5YX29_9BACT</name>
<feature type="transmembrane region" description="Helical" evidence="8">
    <location>
        <begin position="79"/>
        <end position="108"/>
    </location>
</feature>
<dbReference type="GO" id="GO:0015105">
    <property type="term" value="F:arsenite transmembrane transporter activity"/>
    <property type="evidence" value="ECO:0007669"/>
    <property type="project" value="InterPro"/>
</dbReference>
<evidence type="ECO:0000313" key="10">
    <source>
        <dbReference type="EMBL" id="OGG04634.1"/>
    </source>
</evidence>
<feature type="domain" description="Citrate transporter-like" evidence="9">
    <location>
        <begin position="11"/>
        <end position="320"/>
    </location>
</feature>
<evidence type="ECO:0000256" key="1">
    <source>
        <dbReference type="ARBA" id="ARBA00004651"/>
    </source>
</evidence>
<comment type="similarity">
    <text evidence="2">Belongs to the CitM (TC 2.A.11) transporter family.</text>
</comment>
<evidence type="ECO:0000256" key="6">
    <source>
        <dbReference type="ARBA" id="ARBA00022989"/>
    </source>
</evidence>